<sequence>MAKARSNPIPPKPVRIAQAHFKLVIAIVAGMAFGLALLAFQIDVTARLLAGWDVGLVVYLALAARFRRQHGIKDIRKRAAEQDEGGFAILLLSIVATFASLVAVVFALVGAKHGNAPLAIALTIVTIVLSWTFVHTIFAFHYAHEYYGKGRDDIIGGLDFPGDKAPDYSDFLYFSLVIGMTSQVSDVQITSKVIRRMASMHGVLSFFFNLVVLALTVNVVANLI</sequence>
<keyword evidence="3" id="KW-1185">Reference proteome</keyword>
<keyword evidence="1" id="KW-0472">Membrane</keyword>
<evidence type="ECO:0000313" key="3">
    <source>
        <dbReference type="Proteomes" id="UP000263993"/>
    </source>
</evidence>
<proteinExistence type="predicted"/>
<organism evidence="2 3">
    <name type="scientific">Undibacter mobilis</name>
    <dbReference type="NCBI Taxonomy" id="2292256"/>
    <lineage>
        <taxon>Bacteria</taxon>
        <taxon>Pseudomonadati</taxon>
        <taxon>Pseudomonadota</taxon>
        <taxon>Alphaproteobacteria</taxon>
        <taxon>Hyphomicrobiales</taxon>
        <taxon>Nitrobacteraceae</taxon>
        <taxon>Undibacter</taxon>
    </lineage>
</organism>
<feature type="transmembrane region" description="Helical" evidence="1">
    <location>
        <begin position="21"/>
        <end position="42"/>
    </location>
</feature>
<feature type="transmembrane region" description="Helical" evidence="1">
    <location>
        <begin position="116"/>
        <end position="142"/>
    </location>
</feature>
<gene>
    <name evidence="2" type="ORF">DXH78_04155</name>
</gene>
<accession>A0A371B8C2</accession>
<dbReference type="OrthoDB" id="64737at2"/>
<keyword evidence="1" id="KW-1133">Transmembrane helix</keyword>
<name>A0A371B8C2_9BRAD</name>
<dbReference type="EMBL" id="QRGO01000001">
    <property type="protein sequence ID" value="RDV03846.1"/>
    <property type="molecule type" value="Genomic_DNA"/>
</dbReference>
<comment type="caution">
    <text evidence="2">The sequence shown here is derived from an EMBL/GenBank/DDBJ whole genome shotgun (WGS) entry which is preliminary data.</text>
</comment>
<dbReference type="AlphaFoldDB" id="A0A371B8C2"/>
<dbReference type="RefSeq" id="WP_115515872.1">
    <property type="nucleotide sequence ID" value="NZ_QRGO01000001.1"/>
</dbReference>
<dbReference type="InterPro" id="IPR009781">
    <property type="entry name" value="DUF1345"/>
</dbReference>
<protein>
    <submittedName>
        <fullName evidence="2">DUF1345 domain-containing protein</fullName>
    </submittedName>
</protein>
<reference evidence="3" key="1">
    <citation type="submission" date="2018-08" db="EMBL/GenBank/DDBJ databases">
        <authorList>
            <person name="Kim S.-J."/>
            <person name="Jung G.-Y."/>
        </authorList>
    </citation>
    <scope>NUCLEOTIDE SEQUENCE [LARGE SCALE GENOMIC DNA]</scope>
    <source>
        <strain evidence="3">GY_H</strain>
    </source>
</reference>
<feature type="transmembrane region" description="Helical" evidence="1">
    <location>
        <begin position="202"/>
        <end position="221"/>
    </location>
</feature>
<evidence type="ECO:0000313" key="2">
    <source>
        <dbReference type="EMBL" id="RDV03846.1"/>
    </source>
</evidence>
<feature type="transmembrane region" description="Helical" evidence="1">
    <location>
        <begin position="87"/>
        <end position="110"/>
    </location>
</feature>
<evidence type="ECO:0000256" key="1">
    <source>
        <dbReference type="SAM" id="Phobius"/>
    </source>
</evidence>
<keyword evidence="1" id="KW-0812">Transmembrane</keyword>
<dbReference type="Proteomes" id="UP000263993">
    <property type="component" value="Unassembled WGS sequence"/>
</dbReference>
<dbReference type="Pfam" id="PF07077">
    <property type="entry name" value="DUF1345"/>
    <property type="match status" value="1"/>
</dbReference>
<feature type="transmembrane region" description="Helical" evidence="1">
    <location>
        <begin position="48"/>
        <end position="66"/>
    </location>
</feature>